<gene>
    <name evidence="2" type="ORF">GCM10023188_45520</name>
</gene>
<dbReference type="SUPFAM" id="SSF48726">
    <property type="entry name" value="Immunoglobulin"/>
    <property type="match status" value="1"/>
</dbReference>
<evidence type="ECO:0000259" key="1">
    <source>
        <dbReference type="Pfam" id="PF19081"/>
    </source>
</evidence>
<dbReference type="Gene3D" id="2.60.40.10">
    <property type="entry name" value="Immunoglobulins"/>
    <property type="match status" value="1"/>
</dbReference>
<name>A0ABP8M5Z9_9BACT</name>
<proteinExistence type="predicted"/>
<dbReference type="PANTHER" id="PTHR32401:SF48">
    <property type="entry name" value="LEGUME LECTIN DOMAIN-CONTAINING PROTEIN"/>
    <property type="match status" value="1"/>
</dbReference>
<dbReference type="SUPFAM" id="SSF49899">
    <property type="entry name" value="Concanavalin A-like lectins/glucanases"/>
    <property type="match status" value="1"/>
</dbReference>
<dbReference type="Proteomes" id="UP001500552">
    <property type="component" value="Unassembled WGS sequence"/>
</dbReference>
<dbReference type="InterPro" id="IPR044023">
    <property type="entry name" value="Ig_7"/>
</dbReference>
<comment type="caution">
    <text evidence="2">The sequence shown here is derived from an EMBL/GenBank/DDBJ whole genome shotgun (WGS) entry which is preliminary data.</text>
</comment>
<dbReference type="InterPro" id="IPR036179">
    <property type="entry name" value="Ig-like_dom_sf"/>
</dbReference>
<dbReference type="NCBIfam" id="TIGR04131">
    <property type="entry name" value="Bac_Flav_CTERM"/>
    <property type="match status" value="1"/>
</dbReference>
<keyword evidence="3" id="KW-1185">Reference proteome</keyword>
<protein>
    <recommendedName>
        <fullName evidence="1">Ig-like domain-containing protein</fullName>
    </recommendedName>
</protein>
<sequence>MNALTLPCIKIANPTQRMLLTVWGCFLMALFTPIASKAQFVTRGDAVKLSNQCYKITEDRLERYGSIWSETKLDLSKPVELEFIIYMGTKDREGADGIAFLMHNDPRGLAATGATGGGLGYGDPNAIRPSVAIEFDTWHNMDDPADIASDHTAVVYNGNIRNPVVPALPIDPGSPDIENNQCHTYRISWNPETRELQLYFDGKRRISHTDDIVKNVFRGTTEVYYGFTGSTGGNSNEQTICVLGDTGEPVANDDAVEAEPGKPIEVAVLANDAHTGGAGLTLTRIVSQSGKGVAEIVGDKLIYTPDAWVSEADDVVTYEISDAGSGQCYAKTATANLRIRVRCRLPLAPVEITTEGATSFCEGQSVRLSVPGIAGPRYIWKRNGVQIGENSPVFVASASGNYTVEVSTVCGTVTAKPVTVTANPTPAQPGVAEAERCGPGVLTLTATGGNKGEYRWYTTATGATPVAVASESRYTTPALTATATYYVAVVRNGCESSRAPVRAMIHPVPEVAPTAEVIVDEGDGVTLQSAAGGATYRWSPATGLSDPSVANPEARPAQTTTYTVTVTTAEGCQATGQTKVIVRKELVIPNAFSPNGDGVNETWEIAALEGYPGARVEIFDRWGSRFYDKTDYVKEWDGTLHGKALPQSTYFYVITLKEGRKLTGSVSIVH</sequence>
<dbReference type="CDD" id="cd01951">
    <property type="entry name" value="lectin_L-type"/>
    <property type="match status" value="1"/>
</dbReference>
<evidence type="ECO:0000313" key="2">
    <source>
        <dbReference type="EMBL" id="GAA4444067.1"/>
    </source>
</evidence>
<dbReference type="InterPro" id="IPR013783">
    <property type="entry name" value="Ig-like_fold"/>
</dbReference>
<organism evidence="2 3">
    <name type="scientific">Pontibacter saemangeumensis</name>
    <dbReference type="NCBI Taxonomy" id="1084525"/>
    <lineage>
        <taxon>Bacteria</taxon>
        <taxon>Pseudomonadati</taxon>
        <taxon>Bacteroidota</taxon>
        <taxon>Cytophagia</taxon>
        <taxon>Cytophagales</taxon>
        <taxon>Hymenobacteraceae</taxon>
        <taxon>Pontibacter</taxon>
    </lineage>
</organism>
<dbReference type="InterPro" id="IPR026341">
    <property type="entry name" value="T9SS_type_B"/>
</dbReference>
<dbReference type="InterPro" id="IPR013320">
    <property type="entry name" value="ConA-like_dom_sf"/>
</dbReference>
<dbReference type="Pfam" id="PF17963">
    <property type="entry name" value="Big_9"/>
    <property type="match status" value="1"/>
</dbReference>
<reference evidence="3" key="1">
    <citation type="journal article" date="2019" name="Int. J. Syst. Evol. Microbiol.">
        <title>The Global Catalogue of Microorganisms (GCM) 10K type strain sequencing project: providing services to taxonomists for standard genome sequencing and annotation.</title>
        <authorList>
            <consortium name="The Broad Institute Genomics Platform"/>
            <consortium name="The Broad Institute Genome Sequencing Center for Infectious Disease"/>
            <person name="Wu L."/>
            <person name="Ma J."/>
        </authorList>
    </citation>
    <scope>NUCLEOTIDE SEQUENCE [LARGE SCALE GENOMIC DNA]</scope>
    <source>
        <strain evidence="3">JCM 17926</strain>
    </source>
</reference>
<dbReference type="InterPro" id="IPR050258">
    <property type="entry name" value="Leguminous_Lectin"/>
</dbReference>
<dbReference type="Pfam" id="PF13585">
    <property type="entry name" value="CHU_C"/>
    <property type="match status" value="1"/>
</dbReference>
<dbReference type="InterPro" id="IPR056573">
    <property type="entry name" value="Lectin_L-type_dom"/>
</dbReference>
<dbReference type="Pfam" id="PF19081">
    <property type="entry name" value="Ig_7"/>
    <property type="match status" value="1"/>
</dbReference>
<accession>A0ABP8M5Z9</accession>
<dbReference type="PANTHER" id="PTHR32401">
    <property type="entry name" value="CONCANAVALIN A-LIKE LECTIN FAMILY PROTEIN"/>
    <property type="match status" value="1"/>
</dbReference>
<dbReference type="EMBL" id="BAABHC010000039">
    <property type="protein sequence ID" value="GAA4444067.1"/>
    <property type="molecule type" value="Genomic_DNA"/>
</dbReference>
<feature type="domain" description="Ig-like" evidence="1">
    <location>
        <begin position="426"/>
        <end position="507"/>
    </location>
</feature>
<dbReference type="Gene3D" id="2.60.120.200">
    <property type="match status" value="1"/>
</dbReference>
<evidence type="ECO:0000313" key="3">
    <source>
        <dbReference type="Proteomes" id="UP001500552"/>
    </source>
</evidence>
<dbReference type="Pfam" id="PF18483">
    <property type="entry name" value="Lectin_L-type_dom"/>
    <property type="match status" value="1"/>
</dbReference>